<accession>A0AAQ3TQI2</accession>
<feature type="compositionally biased region" description="Low complexity" evidence="1">
    <location>
        <begin position="135"/>
        <end position="144"/>
    </location>
</feature>
<dbReference type="Proteomes" id="UP001341281">
    <property type="component" value="Chromosome 05"/>
</dbReference>
<keyword evidence="3" id="KW-1185">Reference proteome</keyword>
<feature type="region of interest" description="Disordered" evidence="1">
    <location>
        <begin position="96"/>
        <end position="160"/>
    </location>
</feature>
<gene>
    <name evidence="2" type="ORF">U9M48_025326</name>
</gene>
<evidence type="ECO:0000256" key="1">
    <source>
        <dbReference type="SAM" id="MobiDB-lite"/>
    </source>
</evidence>
<proteinExistence type="predicted"/>
<evidence type="ECO:0000313" key="3">
    <source>
        <dbReference type="Proteomes" id="UP001341281"/>
    </source>
</evidence>
<evidence type="ECO:0000313" key="2">
    <source>
        <dbReference type="EMBL" id="WVZ77464.1"/>
    </source>
</evidence>
<dbReference type="AlphaFoldDB" id="A0AAQ3TQI2"/>
<reference evidence="2 3" key="1">
    <citation type="submission" date="2024-02" db="EMBL/GenBank/DDBJ databases">
        <title>High-quality chromosome-scale genome assembly of Pensacola bahiagrass (Paspalum notatum Flugge var. saurae).</title>
        <authorList>
            <person name="Vega J.M."/>
            <person name="Podio M."/>
            <person name="Orjuela J."/>
            <person name="Siena L.A."/>
            <person name="Pessino S.C."/>
            <person name="Combes M.C."/>
            <person name="Mariac C."/>
            <person name="Albertini E."/>
            <person name="Pupilli F."/>
            <person name="Ortiz J.P.A."/>
            <person name="Leblanc O."/>
        </authorList>
    </citation>
    <scope>NUCLEOTIDE SEQUENCE [LARGE SCALE GENOMIC DNA]</scope>
    <source>
        <strain evidence="2">R1</strain>
        <tissue evidence="2">Leaf</tissue>
    </source>
</reference>
<name>A0AAQ3TQI2_PASNO</name>
<sequence>MARFEASSFSGARRTLHTSAAAAFLPCAAKASWSRSASLAMSLARKLSEAARKAGLEIPYPLDRMEATRDQKRSASPCAAASWSMELKDRELSAALAAGSEAAQEKKRDAAGPGSRRSAGTVSGWDRSTPADWIAAAGSAGGVASEKRAAMVEEDEEERRLAWRRDRRVVRRPPPEVSAARSMVVVVAAAAAEPGRRGKGGGGLAVA</sequence>
<protein>
    <submittedName>
        <fullName evidence="2">Uncharacterized protein</fullName>
    </submittedName>
</protein>
<organism evidence="2 3">
    <name type="scientific">Paspalum notatum var. saurae</name>
    <dbReference type="NCBI Taxonomy" id="547442"/>
    <lineage>
        <taxon>Eukaryota</taxon>
        <taxon>Viridiplantae</taxon>
        <taxon>Streptophyta</taxon>
        <taxon>Embryophyta</taxon>
        <taxon>Tracheophyta</taxon>
        <taxon>Spermatophyta</taxon>
        <taxon>Magnoliopsida</taxon>
        <taxon>Liliopsida</taxon>
        <taxon>Poales</taxon>
        <taxon>Poaceae</taxon>
        <taxon>PACMAD clade</taxon>
        <taxon>Panicoideae</taxon>
        <taxon>Andropogonodae</taxon>
        <taxon>Paspaleae</taxon>
        <taxon>Paspalinae</taxon>
        <taxon>Paspalum</taxon>
    </lineage>
</organism>
<dbReference type="EMBL" id="CP144749">
    <property type="protein sequence ID" value="WVZ77464.1"/>
    <property type="molecule type" value="Genomic_DNA"/>
</dbReference>